<dbReference type="GO" id="GO:0071555">
    <property type="term" value="P:cell wall organization"/>
    <property type="evidence" value="ECO:0007669"/>
    <property type="project" value="TreeGrafter"/>
</dbReference>
<evidence type="ECO:0000256" key="3">
    <source>
        <dbReference type="ARBA" id="ARBA00007171"/>
    </source>
</evidence>
<dbReference type="Pfam" id="PF00905">
    <property type="entry name" value="Transpeptidase"/>
    <property type="match status" value="1"/>
</dbReference>
<dbReference type="GO" id="GO:0009002">
    <property type="term" value="F:serine-type D-Ala-D-Ala carboxypeptidase activity"/>
    <property type="evidence" value="ECO:0007669"/>
    <property type="project" value="UniProtKB-EC"/>
</dbReference>
<evidence type="ECO:0000259" key="7">
    <source>
        <dbReference type="Pfam" id="PF00905"/>
    </source>
</evidence>
<dbReference type="SUPFAM" id="SSF56519">
    <property type="entry name" value="Penicillin binding protein dimerisation domain"/>
    <property type="match status" value="1"/>
</dbReference>
<dbReference type="EC" id="3.4.16.4" evidence="4"/>
<dbReference type="InterPro" id="IPR005311">
    <property type="entry name" value="PBP_dimer"/>
</dbReference>
<name>A0A366XXT1_9BACI</name>
<evidence type="ECO:0000313" key="9">
    <source>
        <dbReference type="EMBL" id="RBW70456.1"/>
    </source>
</evidence>
<accession>A0A366XXT1</accession>
<dbReference type="Gene3D" id="3.40.710.10">
    <property type="entry name" value="DD-peptidase/beta-lactamase superfamily"/>
    <property type="match status" value="1"/>
</dbReference>
<gene>
    <name evidence="9" type="ORF">DS031_05360</name>
</gene>
<comment type="pathway">
    <text evidence="2">Cell wall biogenesis; peptidoglycan biosynthesis.</text>
</comment>
<evidence type="ECO:0000256" key="2">
    <source>
        <dbReference type="ARBA" id="ARBA00004752"/>
    </source>
</evidence>
<evidence type="ECO:0000313" key="10">
    <source>
        <dbReference type="Proteomes" id="UP000253314"/>
    </source>
</evidence>
<comment type="catalytic activity">
    <reaction evidence="6">
        <text>Preferential cleavage: (Ac)2-L-Lys-D-Ala-|-D-Ala. Also transpeptidation of peptidyl-alanyl moieties that are N-acyl substituents of D-alanine.</text>
        <dbReference type="EC" id="3.4.16.4"/>
    </reaction>
</comment>
<keyword evidence="5" id="KW-0472">Membrane</keyword>
<comment type="subcellular location">
    <subcellularLocation>
        <location evidence="1">Membrane</location>
    </subcellularLocation>
</comment>
<reference evidence="9 10" key="1">
    <citation type="submission" date="2018-07" db="EMBL/GenBank/DDBJ databases">
        <title>Lottiidibacillus patelloidae gen. nov., sp. nov., isolated from the intestinal tract of a marine limpet and the reclassification of B. taeanensis BH030017T, B. algicola KMM 3737T and B. hwajinpoensis SW-72T as genus Lottiidibacillus.</title>
        <authorList>
            <person name="Liu R."/>
            <person name="Huang Z."/>
        </authorList>
    </citation>
    <scope>NUCLEOTIDE SEQUENCE [LARGE SCALE GENOMIC DNA]</scope>
    <source>
        <strain evidence="9 10">BH030017</strain>
    </source>
</reference>
<dbReference type="SUPFAM" id="SSF56601">
    <property type="entry name" value="beta-lactamase/transpeptidase-like"/>
    <property type="match status" value="1"/>
</dbReference>
<evidence type="ECO:0000256" key="6">
    <source>
        <dbReference type="ARBA" id="ARBA00034000"/>
    </source>
</evidence>
<dbReference type="EMBL" id="QOCW01000004">
    <property type="protein sequence ID" value="RBW70456.1"/>
    <property type="molecule type" value="Genomic_DNA"/>
</dbReference>
<dbReference type="InterPro" id="IPR001460">
    <property type="entry name" value="PCN-bd_Tpept"/>
</dbReference>
<dbReference type="AlphaFoldDB" id="A0A366XXT1"/>
<evidence type="ECO:0000256" key="4">
    <source>
        <dbReference type="ARBA" id="ARBA00012448"/>
    </source>
</evidence>
<protein>
    <recommendedName>
        <fullName evidence="4">serine-type D-Ala-D-Ala carboxypeptidase</fullName>
        <ecNumber evidence="4">3.4.16.4</ecNumber>
    </recommendedName>
</protein>
<dbReference type="InterPro" id="IPR050515">
    <property type="entry name" value="Beta-lactam/transpept"/>
</dbReference>
<dbReference type="OrthoDB" id="2985542at2"/>
<feature type="domain" description="Penicillin-binding protein dimerisation" evidence="8">
    <location>
        <begin position="58"/>
        <end position="197"/>
    </location>
</feature>
<dbReference type="Proteomes" id="UP000253314">
    <property type="component" value="Unassembled WGS sequence"/>
</dbReference>
<evidence type="ECO:0000259" key="8">
    <source>
        <dbReference type="Pfam" id="PF03717"/>
    </source>
</evidence>
<organism evidence="9 10">
    <name type="scientific">Bacillus taeanensis</name>
    <dbReference type="NCBI Taxonomy" id="273032"/>
    <lineage>
        <taxon>Bacteria</taxon>
        <taxon>Bacillati</taxon>
        <taxon>Bacillota</taxon>
        <taxon>Bacilli</taxon>
        <taxon>Bacillales</taxon>
        <taxon>Bacillaceae</taxon>
        <taxon>Bacillus</taxon>
    </lineage>
</organism>
<dbReference type="InterPro" id="IPR012338">
    <property type="entry name" value="Beta-lactam/transpept-like"/>
</dbReference>
<keyword evidence="10" id="KW-1185">Reference proteome</keyword>
<dbReference type="GO" id="GO:0005886">
    <property type="term" value="C:plasma membrane"/>
    <property type="evidence" value="ECO:0007669"/>
    <property type="project" value="TreeGrafter"/>
</dbReference>
<dbReference type="RefSeq" id="WP_113804906.1">
    <property type="nucleotide sequence ID" value="NZ_QOCW01000004.1"/>
</dbReference>
<comment type="similarity">
    <text evidence="3">Belongs to the transpeptidase family.</text>
</comment>
<dbReference type="Pfam" id="PF03717">
    <property type="entry name" value="PBP_dimer"/>
    <property type="match status" value="1"/>
</dbReference>
<feature type="domain" description="Penicillin-binding protein transpeptidase" evidence="7">
    <location>
        <begin position="261"/>
        <end position="562"/>
    </location>
</feature>
<comment type="caution">
    <text evidence="9">The sequence shown here is derived from an EMBL/GenBank/DDBJ whole genome shotgun (WGS) entry which is preliminary data.</text>
</comment>
<dbReference type="GO" id="GO:0008658">
    <property type="term" value="F:penicillin binding"/>
    <property type="evidence" value="ECO:0007669"/>
    <property type="project" value="InterPro"/>
</dbReference>
<proteinExistence type="inferred from homology"/>
<dbReference type="PANTHER" id="PTHR30627">
    <property type="entry name" value="PEPTIDOGLYCAN D,D-TRANSPEPTIDASE"/>
    <property type="match status" value="1"/>
</dbReference>
<dbReference type="PANTHER" id="PTHR30627:SF24">
    <property type="entry name" value="PENICILLIN-BINDING PROTEIN 4B"/>
    <property type="match status" value="1"/>
</dbReference>
<evidence type="ECO:0000256" key="1">
    <source>
        <dbReference type="ARBA" id="ARBA00004370"/>
    </source>
</evidence>
<dbReference type="Gene3D" id="3.90.1310.10">
    <property type="entry name" value="Penicillin-binding protein 2a (Domain 2)"/>
    <property type="match status" value="1"/>
</dbReference>
<dbReference type="GO" id="GO:0071972">
    <property type="term" value="F:peptidoglycan L,D-transpeptidase activity"/>
    <property type="evidence" value="ECO:0007669"/>
    <property type="project" value="TreeGrafter"/>
</dbReference>
<dbReference type="InterPro" id="IPR036138">
    <property type="entry name" value="PBP_dimer_sf"/>
</dbReference>
<evidence type="ECO:0000256" key="5">
    <source>
        <dbReference type="ARBA" id="ARBA00023136"/>
    </source>
</evidence>
<sequence>MHQKRLQLFSFLLLIIFLGLLGRLAHIQLISVESFSKHNINLITASIEQRTQSYIINNGRGTFIDRFYEPLQHNQKRALVIFPVIKTLVWPTQAVASILNTSPSTLLSQIEKEDQPFTYFKELSKEQMEKINQLKIPGMYALVIDGEQKDTFAQHLIGSTGLNFEELKNRYPEKVEKGILMKDTKLGISGLEKAFDPFIVSEGEEKLVYHADGYGGPLFGLSVKYAGPANPFYPLKVRTTIDKSIQVIAEEAVDQEKIEHGGIVILDIETNDVLAMVSRPHFDESDPLGRGADNEVLKSHIPGSIFKTVISAASIESGIISKDQLFNCNENLYGEGQSQRELGMLTFEESFAQSCNRTFAVLADEMIKKHKNIVEEYAEKLGIAKHVGWSGNVYHLDNFQQLEGESHNQFWGSESDKNVSKAVGQTAIGQLNVRLTPLAAANMMATIARGGEKKQVRIVSELVYKQGTTAIPFTAHSLQGEQITKQTAAILQEMLRSVVTSKNGTGHRFVDLPYTIAGKSGTAQKQNKEKHNKWFAGFFPYENPKYAVVVFNLENNDSSVNNAFEKVVELIYEYDRKTHPKT</sequence>